<evidence type="ECO:0000313" key="1">
    <source>
        <dbReference type="EMBL" id="MBT1137719.1"/>
    </source>
</evidence>
<proteinExistence type="predicted"/>
<evidence type="ECO:0000313" key="2">
    <source>
        <dbReference type="Proteomes" id="UP000694640"/>
    </source>
</evidence>
<protein>
    <submittedName>
        <fullName evidence="1">Uncharacterized protein</fullName>
    </submittedName>
</protein>
<accession>A0ABS5UGL2</accession>
<keyword evidence="2" id="KW-1185">Reference proteome</keyword>
<comment type="caution">
    <text evidence="1">The sequence shown here is derived from an EMBL/GenBank/DDBJ whole genome shotgun (WGS) entry which is preliminary data.</text>
</comment>
<dbReference type="RefSeq" id="WP_214417753.1">
    <property type="nucleotide sequence ID" value="NZ_JAEQMM010000003.1"/>
</dbReference>
<reference evidence="1 2" key="1">
    <citation type="submission" date="2021-01" db="EMBL/GenBank/DDBJ databases">
        <title>High-quality draft genome sequence data of six Lactiplantibacillus plantarum subsp. argentoratensis strains isolated from various Greek sourdoughs.</title>
        <authorList>
            <person name="Syrokou M.K."/>
            <person name="Paramithiotis S."/>
            <person name="Skandamis P.N."/>
            <person name="Drosinos E.H."/>
            <person name="Bosnea L."/>
            <person name="Mataragas M."/>
        </authorList>
    </citation>
    <scope>NUCLEOTIDE SEQUENCE [LARGE SCALE GENOMIC DNA]</scope>
    <source>
        <strain evidence="1 2">LQC 2520</strain>
    </source>
</reference>
<gene>
    <name evidence="1" type="ORF">JKL17_06215</name>
</gene>
<sequence length="474" mass="50699">MSKYQDSILTTAGLQLASKAYAGKTTFKLTRTATTADVVAADEVKTLMVLPHEAQAGTITQGDSVVSDDHTLITTELLFTNKDLKTGYSINAIGVYALEAGSDKEILYSVAIAEQAEYMPDFADKVLMEFKATITMAVGQISNVTIEMVANNLATQQYVQNAIKDLAKDSEVVHDNHDGTVVINGKTYVPADDSKTVHDNHNGTINANGVDFYPAAAYSSSQLVIPATGSSRQVYNLANFQQAPITALDGGPFKVATSGSMSAFVAPLYSAFPDTIRYVTLDSTVTDFPGGEVATGWITIHKGNKHFDVDVTGVNSRTRYEASFDNGILMSPWRISKFSKGVISSTISCTTCTTGTAKNFIEYEMRGNEVFINMEVWPVGYAGNSSILVSYLGGQFSNVLAGLNGRAMAYNQLGANSNTYAAIQAPITVDNGILRIATSGYTFSNGTTSNINGAFQYQGPIGSLDFTTGFSAYH</sequence>
<name>A0ABS5UGL2_9LACO</name>
<dbReference type="EMBL" id="JAEQMM010000003">
    <property type="protein sequence ID" value="MBT1137719.1"/>
    <property type="molecule type" value="Genomic_DNA"/>
</dbReference>
<organism evidence="1 2">
    <name type="scientific">Lactiplantibacillus argentoratensis</name>
    <dbReference type="NCBI Taxonomy" id="271881"/>
    <lineage>
        <taxon>Bacteria</taxon>
        <taxon>Bacillati</taxon>
        <taxon>Bacillota</taxon>
        <taxon>Bacilli</taxon>
        <taxon>Lactobacillales</taxon>
        <taxon>Lactobacillaceae</taxon>
        <taxon>Lactiplantibacillus</taxon>
    </lineage>
</organism>
<dbReference type="Proteomes" id="UP000694640">
    <property type="component" value="Unassembled WGS sequence"/>
</dbReference>